<dbReference type="KEGG" id="hch:HCH_02322"/>
<dbReference type="STRING" id="349521.HCH_02322"/>
<reference evidence="1 2" key="1">
    <citation type="journal article" date="2005" name="Nucleic Acids Res.">
        <title>Genomic blueprint of Hahella chejuensis, a marine microbe producing an algicidal agent.</title>
        <authorList>
            <person name="Jeong H."/>
            <person name="Yim J.H."/>
            <person name="Lee C."/>
            <person name="Choi S.-H."/>
            <person name="Park Y.K."/>
            <person name="Yoon S.H."/>
            <person name="Hur C.-G."/>
            <person name="Kang H.-Y."/>
            <person name="Kim D."/>
            <person name="Lee H.H."/>
            <person name="Park K.H."/>
            <person name="Park S.-H."/>
            <person name="Park H.-S."/>
            <person name="Lee H.K."/>
            <person name="Oh T.K."/>
            <person name="Kim J.F."/>
        </authorList>
    </citation>
    <scope>NUCLEOTIDE SEQUENCE [LARGE SCALE GENOMIC DNA]</scope>
    <source>
        <strain evidence="1 2">KCTC 2396</strain>
    </source>
</reference>
<proteinExistence type="predicted"/>
<dbReference type="HOGENOM" id="CLU_2034803_0_0_6"/>
<protein>
    <submittedName>
        <fullName evidence="1">Uncharacterized protein</fullName>
    </submittedName>
</protein>
<gene>
    <name evidence="1" type="ordered locus">HCH_02322</name>
</gene>
<organism evidence="1 2">
    <name type="scientific">Hahella chejuensis (strain KCTC 2396)</name>
    <dbReference type="NCBI Taxonomy" id="349521"/>
    <lineage>
        <taxon>Bacteria</taxon>
        <taxon>Pseudomonadati</taxon>
        <taxon>Pseudomonadota</taxon>
        <taxon>Gammaproteobacteria</taxon>
        <taxon>Oceanospirillales</taxon>
        <taxon>Hahellaceae</taxon>
        <taxon>Hahella</taxon>
    </lineage>
</organism>
<dbReference type="InterPro" id="IPR036170">
    <property type="entry name" value="YezG-like_sf"/>
</dbReference>
<name>Q2SJM9_HAHCH</name>
<dbReference type="Proteomes" id="UP000000238">
    <property type="component" value="Chromosome"/>
</dbReference>
<dbReference type="SUPFAM" id="SSF160424">
    <property type="entry name" value="BH3703-like"/>
    <property type="match status" value="1"/>
</dbReference>
<sequence length="121" mass="14005">MIQEIGSLIINHNNYAKDQWRAIALVGDFSDGMEAMHGYAYFEDGEFASRIAGFDCLDKIQELREEMIKCGDKGWSQCLIHIVRPDLQITIRFEYENPKRWSPGKVALDMRDFAELLKPSF</sequence>
<evidence type="ECO:0000313" key="2">
    <source>
        <dbReference type="Proteomes" id="UP000000238"/>
    </source>
</evidence>
<keyword evidence="2" id="KW-1185">Reference proteome</keyword>
<dbReference type="EMBL" id="CP000155">
    <property type="protein sequence ID" value="ABC29145.1"/>
    <property type="molecule type" value="Genomic_DNA"/>
</dbReference>
<evidence type="ECO:0000313" key="1">
    <source>
        <dbReference type="EMBL" id="ABC29145.1"/>
    </source>
</evidence>
<accession>Q2SJM9</accession>
<dbReference type="AlphaFoldDB" id="Q2SJM9"/>